<evidence type="ECO:0000256" key="6">
    <source>
        <dbReference type="ARBA" id="ARBA00022679"/>
    </source>
</evidence>
<dbReference type="SUPFAM" id="SSF47384">
    <property type="entry name" value="Homodimeric domain of signal transducing histidine kinase"/>
    <property type="match status" value="1"/>
</dbReference>
<dbReference type="InterPro" id="IPR036097">
    <property type="entry name" value="HisK_dim/P_sf"/>
</dbReference>
<dbReference type="CDD" id="cd18773">
    <property type="entry name" value="PDC1_HK_sensor"/>
    <property type="match status" value="1"/>
</dbReference>
<proteinExistence type="predicted"/>
<keyword evidence="4" id="KW-1003">Cell membrane</keyword>
<dbReference type="PANTHER" id="PTHR43065">
    <property type="entry name" value="SENSOR HISTIDINE KINASE"/>
    <property type="match status" value="1"/>
</dbReference>
<evidence type="ECO:0000256" key="12">
    <source>
        <dbReference type="ARBA" id="ARBA00023012"/>
    </source>
</evidence>
<dbReference type="PANTHER" id="PTHR43065:SF10">
    <property type="entry name" value="PEROXIDE STRESS-ACTIVATED HISTIDINE KINASE MAK3"/>
    <property type="match status" value="1"/>
</dbReference>
<dbReference type="Pfam" id="PF00512">
    <property type="entry name" value="HisKA"/>
    <property type="match status" value="1"/>
</dbReference>
<evidence type="ECO:0000256" key="14">
    <source>
        <dbReference type="SAM" id="Phobius"/>
    </source>
</evidence>
<dbReference type="CDD" id="cd18774">
    <property type="entry name" value="PDC2_HK_sensor"/>
    <property type="match status" value="1"/>
</dbReference>
<dbReference type="InterPro" id="IPR003661">
    <property type="entry name" value="HisK_dim/P_dom"/>
</dbReference>
<evidence type="ECO:0000256" key="9">
    <source>
        <dbReference type="ARBA" id="ARBA00022777"/>
    </source>
</evidence>
<keyword evidence="17" id="KW-1185">Reference proteome</keyword>
<dbReference type="InterPro" id="IPR033479">
    <property type="entry name" value="dCache_1"/>
</dbReference>
<evidence type="ECO:0000256" key="7">
    <source>
        <dbReference type="ARBA" id="ARBA00022692"/>
    </source>
</evidence>
<dbReference type="Gene3D" id="3.30.450.20">
    <property type="entry name" value="PAS domain"/>
    <property type="match status" value="1"/>
</dbReference>
<dbReference type="GO" id="GO:0000155">
    <property type="term" value="F:phosphorelay sensor kinase activity"/>
    <property type="evidence" value="ECO:0007669"/>
    <property type="project" value="InterPro"/>
</dbReference>
<keyword evidence="13 14" id="KW-0472">Membrane</keyword>
<feature type="domain" description="Histidine kinase" evidence="15">
    <location>
        <begin position="373"/>
        <end position="579"/>
    </location>
</feature>
<keyword evidence="9" id="KW-0418">Kinase</keyword>
<keyword evidence="10" id="KW-0067">ATP-binding</keyword>
<evidence type="ECO:0000256" key="3">
    <source>
        <dbReference type="ARBA" id="ARBA00012438"/>
    </source>
</evidence>
<dbReference type="InterPro" id="IPR036890">
    <property type="entry name" value="HATPase_C_sf"/>
</dbReference>
<dbReference type="Gene3D" id="1.10.287.130">
    <property type="match status" value="1"/>
</dbReference>
<evidence type="ECO:0000256" key="10">
    <source>
        <dbReference type="ARBA" id="ARBA00022840"/>
    </source>
</evidence>
<name>A0A2S7N4X1_9BACI</name>
<dbReference type="AlphaFoldDB" id="A0A2S7N4X1"/>
<feature type="transmembrane region" description="Helical" evidence="14">
    <location>
        <begin position="9"/>
        <end position="29"/>
    </location>
</feature>
<dbReference type="SMART" id="SM00388">
    <property type="entry name" value="HisKA"/>
    <property type="match status" value="1"/>
</dbReference>
<dbReference type="GO" id="GO:0005524">
    <property type="term" value="F:ATP binding"/>
    <property type="evidence" value="ECO:0007669"/>
    <property type="project" value="UniProtKB-KW"/>
</dbReference>
<dbReference type="PROSITE" id="PS50109">
    <property type="entry name" value="HIS_KIN"/>
    <property type="match status" value="1"/>
</dbReference>
<protein>
    <recommendedName>
        <fullName evidence="3">histidine kinase</fullName>
        <ecNumber evidence="3">2.7.13.3</ecNumber>
    </recommendedName>
</protein>
<comment type="subcellular location">
    <subcellularLocation>
        <location evidence="2">Cell membrane</location>
        <topology evidence="2">Multi-pass membrane protein</topology>
    </subcellularLocation>
</comment>
<dbReference type="Pfam" id="PF02743">
    <property type="entry name" value="dCache_1"/>
    <property type="match status" value="1"/>
</dbReference>
<keyword evidence="8" id="KW-0547">Nucleotide-binding</keyword>
<dbReference type="RefSeq" id="WP_104848110.1">
    <property type="nucleotide sequence ID" value="NZ_PKOZ01000001.1"/>
</dbReference>
<dbReference type="CDD" id="cd00082">
    <property type="entry name" value="HisKA"/>
    <property type="match status" value="1"/>
</dbReference>
<evidence type="ECO:0000313" key="16">
    <source>
        <dbReference type="EMBL" id="PQD97015.1"/>
    </source>
</evidence>
<dbReference type="PRINTS" id="PR00344">
    <property type="entry name" value="BCTRLSENSOR"/>
</dbReference>
<dbReference type="EC" id="2.7.13.3" evidence="3"/>
<dbReference type="Proteomes" id="UP000239663">
    <property type="component" value="Unassembled WGS sequence"/>
</dbReference>
<evidence type="ECO:0000256" key="1">
    <source>
        <dbReference type="ARBA" id="ARBA00000085"/>
    </source>
</evidence>
<dbReference type="Pfam" id="PF02518">
    <property type="entry name" value="HATPase_c"/>
    <property type="match status" value="1"/>
</dbReference>
<gene>
    <name evidence="16" type="ORF">CYL18_03835</name>
</gene>
<accession>A0A2S7N4X1</accession>
<dbReference type="GO" id="GO:0005886">
    <property type="term" value="C:plasma membrane"/>
    <property type="evidence" value="ECO:0007669"/>
    <property type="project" value="UniProtKB-SubCell"/>
</dbReference>
<feature type="transmembrane region" description="Helical" evidence="14">
    <location>
        <begin position="282"/>
        <end position="304"/>
    </location>
</feature>
<dbReference type="SUPFAM" id="SSF55874">
    <property type="entry name" value="ATPase domain of HSP90 chaperone/DNA topoisomerase II/histidine kinase"/>
    <property type="match status" value="1"/>
</dbReference>
<organism evidence="16 17">
    <name type="scientific">Pradoshia eiseniae</name>
    <dbReference type="NCBI Taxonomy" id="2064768"/>
    <lineage>
        <taxon>Bacteria</taxon>
        <taxon>Bacillati</taxon>
        <taxon>Bacillota</taxon>
        <taxon>Bacilli</taxon>
        <taxon>Bacillales</taxon>
        <taxon>Bacillaceae</taxon>
        <taxon>Pradoshia</taxon>
    </lineage>
</organism>
<dbReference type="CDD" id="cd00075">
    <property type="entry name" value="HATPase"/>
    <property type="match status" value="1"/>
</dbReference>
<keyword evidence="12" id="KW-0902">Two-component regulatory system</keyword>
<dbReference type="InterPro" id="IPR004358">
    <property type="entry name" value="Sig_transdc_His_kin-like_C"/>
</dbReference>
<evidence type="ECO:0000256" key="4">
    <source>
        <dbReference type="ARBA" id="ARBA00022475"/>
    </source>
</evidence>
<reference evidence="16 17" key="1">
    <citation type="submission" date="2017-12" db="EMBL/GenBank/DDBJ databases">
        <title>Taxonomic description and draft genome of Pradoshia cofamensis Gen. nov., sp. nov., a thermotolerant bacillale isolated from anterior gut of earthworm Eisenia fetida.</title>
        <authorList>
            <person name="Saha T."/>
            <person name="Chakraborty R."/>
        </authorList>
    </citation>
    <scope>NUCLEOTIDE SEQUENCE [LARGE SCALE GENOMIC DNA]</scope>
    <source>
        <strain evidence="16 17">EAG3</strain>
    </source>
</reference>
<evidence type="ECO:0000256" key="13">
    <source>
        <dbReference type="ARBA" id="ARBA00023136"/>
    </source>
</evidence>
<evidence type="ECO:0000259" key="15">
    <source>
        <dbReference type="PROSITE" id="PS50109"/>
    </source>
</evidence>
<keyword evidence="5" id="KW-0597">Phosphoprotein</keyword>
<comment type="catalytic activity">
    <reaction evidence="1">
        <text>ATP + protein L-histidine = ADP + protein N-phospho-L-histidine.</text>
        <dbReference type="EC" id="2.7.13.3"/>
    </reaction>
</comment>
<dbReference type="InterPro" id="IPR005467">
    <property type="entry name" value="His_kinase_dom"/>
</dbReference>
<keyword evidence="11 14" id="KW-1133">Transmembrane helix</keyword>
<evidence type="ECO:0000256" key="11">
    <source>
        <dbReference type="ARBA" id="ARBA00022989"/>
    </source>
</evidence>
<dbReference type="OrthoDB" id="9815750at2"/>
<sequence length="579" mass="66842">MPGRLQTRLLFYSLIISIIPLMCIGFTFFHNQKHQLENQAKITLKTASYHATDTANMFIEERINDLNYLSRNSRITDSKKESLEFLDEYVRLKQVYSGYTYVSKEGDFWRETYPSEIGETFLKSESFAHSMNGQPFLSKVYTLDSEKPFFWISTPIYTEGDEVAGVFAPSFDVFFLWERVASKLEFEKEKLPYTAFVINQDGWIVSHQNEQDIMKRNFFTTNNLTIEQINDAMTKRRLLESSDGKSLFAVNPIETKEMAEEKWYIVTTTEKKAVYAPLRELLIRYLLISIPILGVIIAAAYYMTKNIIKPVEVMVDRVEMYSRGERFSKKESAYYEINVLNRAFQSMVEAIEQREKELLRTEKLKYVGQLAAGVAHEIRNPITTIRGFFQLMKDQPYDEKVFRNYIDIIIEELNRMNGIVGELLNLSKPYQLVVKDYNVNDLMDEIILLQRGELHKRNITIIRNNDCDKLISTDRNKLYQVIINVIQNSRDAFQKDGIISISFESTIDKVRIIIADNGPGIPKGVLSKIGTPFYTTKEHGTGLGIATSMKIMEELEGSFEITSKLGKGTKIVLTVPAKK</sequence>
<dbReference type="Gene3D" id="6.10.340.10">
    <property type="match status" value="1"/>
</dbReference>
<dbReference type="Gene3D" id="3.30.565.10">
    <property type="entry name" value="Histidine kinase-like ATPase, C-terminal domain"/>
    <property type="match status" value="1"/>
</dbReference>
<evidence type="ECO:0000256" key="2">
    <source>
        <dbReference type="ARBA" id="ARBA00004651"/>
    </source>
</evidence>
<evidence type="ECO:0000256" key="8">
    <source>
        <dbReference type="ARBA" id="ARBA00022741"/>
    </source>
</evidence>
<dbReference type="InterPro" id="IPR003594">
    <property type="entry name" value="HATPase_dom"/>
</dbReference>
<keyword evidence="7 14" id="KW-0812">Transmembrane</keyword>
<comment type="caution">
    <text evidence="16">The sequence shown here is derived from an EMBL/GenBank/DDBJ whole genome shotgun (WGS) entry which is preliminary data.</text>
</comment>
<keyword evidence="6" id="KW-0808">Transferase</keyword>
<dbReference type="EMBL" id="PKOZ01000001">
    <property type="protein sequence ID" value="PQD97015.1"/>
    <property type="molecule type" value="Genomic_DNA"/>
</dbReference>
<dbReference type="SMART" id="SM00387">
    <property type="entry name" value="HATPase_c"/>
    <property type="match status" value="1"/>
</dbReference>
<evidence type="ECO:0000313" key="17">
    <source>
        <dbReference type="Proteomes" id="UP000239663"/>
    </source>
</evidence>
<evidence type="ECO:0000256" key="5">
    <source>
        <dbReference type="ARBA" id="ARBA00022553"/>
    </source>
</evidence>